<dbReference type="AlphaFoldDB" id="A0A2H3L8C0"/>
<dbReference type="RefSeq" id="WP_097653471.1">
    <property type="nucleotide sequence ID" value="NZ_LYXE01000096.1"/>
</dbReference>
<keyword evidence="1" id="KW-0812">Transmembrane</keyword>
<dbReference type="OrthoDB" id="3171056at2"/>
<dbReference type="GO" id="GO:0016301">
    <property type="term" value="F:kinase activity"/>
    <property type="evidence" value="ECO:0007669"/>
    <property type="project" value="InterPro"/>
</dbReference>
<dbReference type="PROSITE" id="PS50146">
    <property type="entry name" value="DAGK"/>
    <property type="match status" value="1"/>
</dbReference>
<keyword evidence="4" id="KW-1185">Reference proteome</keyword>
<dbReference type="PANTHER" id="PTHR30492:SF0">
    <property type="entry name" value="METHYLGLYOXAL SYNTHASE"/>
    <property type="match status" value="1"/>
</dbReference>
<evidence type="ECO:0000256" key="1">
    <source>
        <dbReference type="SAM" id="Phobius"/>
    </source>
</evidence>
<dbReference type="InterPro" id="IPR004363">
    <property type="entry name" value="Methylgl_synth"/>
</dbReference>
<evidence type="ECO:0000259" key="2">
    <source>
        <dbReference type="PROSITE" id="PS50146"/>
    </source>
</evidence>
<accession>A0A2H3L8C0</accession>
<name>A0A2H3L8C0_9CHLR</name>
<proteinExistence type="predicted"/>
<gene>
    <name evidence="3" type="ORF">A9Q02_15175</name>
</gene>
<dbReference type="GO" id="GO:0008929">
    <property type="term" value="F:methylglyoxal synthase activity"/>
    <property type="evidence" value="ECO:0007669"/>
    <property type="project" value="InterPro"/>
</dbReference>
<keyword evidence="1" id="KW-1133">Transmembrane helix</keyword>
<evidence type="ECO:0000313" key="3">
    <source>
        <dbReference type="EMBL" id="PDV98528.1"/>
    </source>
</evidence>
<dbReference type="GO" id="GO:0005829">
    <property type="term" value="C:cytosol"/>
    <property type="evidence" value="ECO:0007669"/>
    <property type="project" value="TreeGrafter"/>
</dbReference>
<protein>
    <recommendedName>
        <fullName evidence="2">DAGKc domain-containing protein</fullName>
    </recommendedName>
</protein>
<dbReference type="NCBIfam" id="TIGR00147">
    <property type="entry name" value="YegS/Rv2252/BmrU family lipid kinase"/>
    <property type="match status" value="1"/>
</dbReference>
<dbReference type="EMBL" id="LYXE01000096">
    <property type="protein sequence ID" value="PDV98528.1"/>
    <property type="molecule type" value="Genomic_DNA"/>
</dbReference>
<feature type="domain" description="DAGKc" evidence="2">
    <location>
        <begin position="170"/>
        <end position="299"/>
    </location>
</feature>
<dbReference type="InterPro" id="IPR005218">
    <property type="entry name" value="Diacylglycerol/lipid_kinase"/>
</dbReference>
<dbReference type="GO" id="GO:0019242">
    <property type="term" value="P:methylglyoxal biosynthetic process"/>
    <property type="evidence" value="ECO:0007669"/>
    <property type="project" value="InterPro"/>
</dbReference>
<dbReference type="InterPro" id="IPR016064">
    <property type="entry name" value="NAD/diacylglycerol_kinase_sf"/>
</dbReference>
<keyword evidence="1" id="KW-0472">Membrane</keyword>
<dbReference type="Gene3D" id="2.60.200.40">
    <property type="match status" value="1"/>
</dbReference>
<dbReference type="SMART" id="SM00046">
    <property type="entry name" value="DAGKc"/>
    <property type="match status" value="1"/>
</dbReference>
<dbReference type="InterPro" id="IPR001206">
    <property type="entry name" value="Diacylglycerol_kinase_cat_dom"/>
</dbReference>
<dbReference type="Pfam" id="PF06897">
    <property type="entry name" value="DUF1269"/>
    <property type="match status" value="1"/>
</dbReference>
<dbReference type="Pfam" id="PF19279">
    <property type="entry name" value="YegS_C"/>
    <property type="match status" value="1"/>
</dbReference>
<dbReference type="PANTHER" id="PTHR30492">
    <property type="entry name" value="METHYLGLYOXAL SYNTHASE"/>
    <property type="match status" value="1"/>
</dbReference>
<dbReference type="Gene3D" id="3.40.50.10330">
    <property type="entry name" value="Probable inorganic polyphosphate/atp-NAD kinase, domain 1"/>
    <property type="match status" value="1"/>
</dbReference>
<dbReference type="Pfam" id="PF00781">
    <property type="entry name" value="DAGK_cat"/>
    <property type="match status" value="1"/>
</dbReference>
<dbReference type="SUPFAM" id="SSF111331">
    <property type="entry name" value="NAD kinase/diacylglycerol kinase-like"/>
    <property type="match status" value="1"/>
</dbReference>
<comment type="caution">
    <text evidence="3">The sequence shown here is derived from an EMBL/GenBank/DDBJ whole genome shotgun (WGS) entry which is preliminary data.</text>
</comment>
<evidence type="ECO:0000313" key="4">
    <source>
        <dbReference type="Proteomes" id="UP000220922"/>
    </source>
</evidence>
<sequence>MSHLTAIAFQDKHQAGRVLDSLRQFEKDKLVELDEVVVLVRDEDGTLRRMHGLDETLPQIGSTATGVGLGLLVGALASLPIVGMAAGGLLANRFMSRKQLARRIRQFNDAIEPGMSALFVVGKAANAEELLSQLQPFLVGATFLQTNLPDDLLNTLSESIQTPLTTLDGTALKRVKVIVNPASGVERPILRPLNRILKEAPFTWDIALTHRSGDAQRIAAHAALDGYDVVMIYGGDGAVMEAASGLTGTGVPLAIIPGGTGNVMSIELGIENNIETAAALLTRDEIPVRDIDMGEVGEHRFALRVATGYEARYVKETTRESKERLGKLAYALTAIQQDLELVRYKLVIDGEEVETEGYTCMVANSGNIGIAGLPLLSRISISDGLLDLVIVQNLNYLSLLRQSVSTDEAAEHNKMVRHWQAREVTVTTEPSETLIGDGEVWGETPFTARVLPGAVRVIVP</sequence>
<dbReference type="GO" id="GO:0005524">
    <property type="term" value="F:ATP binding"/>
    <property type="evidence" value="ECO:0007669"/>
    <property type="project" value="InterPro"/>
</dbReference>
<dbReference type="InterPro" id="IPR045540">
    <property type="entry name" value="YegS/DAGK_C"/>
</dbReference>
<dbReference type="Proteomes" id="UP000220922">
    <property type="component" value="Unassembled WGS sequence"/>
</dbReference>
<dbReference type="InterPro" id="IPR017438">
    <property type="entry name" value="ATP-NAD_kinase_N"/>
</dbReference>
<dbReference type="InterPro" id="IPR009200">
    <property type="entry name" value="DUF1269_membrane"/>
</dbReference>
<dbReference type="GO" id="GO:0008654">
    <property type="term" value="P:phospholipid biosynthetic process"/>
    <property type="evidence" value="ECO:0007669"/>
    <property type="project" value="InterPro"/>
</dbReference>
<organism evidence="3 4">
    <name type="scientific">Candidatus Chloroploca asiatica</name>
    <dbReference type="NCBI Taxonomy" id="1506545"/>
    <lineage>
        <taxon>Bacteria</taxon>
        <taxon>Bacillati</taxon>
        <taxon>Chloroflexota</taxon>
        <taxon>Chloroflexia</taxon>
        <taxon>Chloroflexales</taxon>
        <taxon>Chloroflexineae</taxon>
        <taxon>Oscillochloridaceae</taxon>
        <taxon>Candidatus Chloroploca</taxon>
    </lineage>
</organism>
<feature type="transmembrane region" description="Helical" evidence="1">
    <location>
        <begin position="71"/>
        <end position="95"/>
    </location>
</feature>
<reference evidence="3 4" key="1">
    <citation type="submission" date="2016-05" db="EMBL/GenBank/DDBJ databases">
        <authorList>
            <person name="Lavstsen T."/>
            <person name="Jespersen J.S."/>
        </authorList>
    </citation>
    <scope>NUCLEOTIDE SEQUENCE [LARGE SCALE GENOMIC DNA]</scope>
    <source>
        <strain evidence="3 4">B7-9</strain>
    </source>
</reference>